<evidence type="ECO:0000313" key="1">
    <source>
        <dbReference type="EMBL" id="OTG28067.1"/>
    </source>
</evidence>
<dbReference type="Proteomes" id="UP000215914">
    <property type="component" value="Chromosome 4"/>
</dbReference>
<dbReference type="EMBL" id="CM007893">
    <property type="protein sequence ID" value="OTG28067.1"/>
    <property type="molecule type" value="Genomic_DNA"/>
</dbReference>
<evidence type="ECO:0000313" key="2">
    <source>
        <dbReference type="Proteomes" id="UP000215914"/>
    </source>
</evidence>
<keyword evidence="2" id="KW-1185">Reference proteome</keyword>
<dbReference type="AlphaFoldDB" id="A0A251UXH5"/>
<protein>
    <submittedName>
        <fullName evidence="1">Uncharacterized protein</fullName>
    </submittedName>
</protein>
<reference evidence="2" key="1">
    <citation type="journal article" date="2017" name="Nature">
        <title>The sunflower genome provides insights into oil metabolism, flowering and Asterid evolution.</title>
        <authorList>
            <person name="Badouin H."/>
            <person name="Gouzy J."/>
            <person name="Grassa C.J."/>
            <person name="Murat F."/>
            <person name="Staton S.E."/>
            <person name="Cottret L."/>
            <person name="Lelandais-Briere C."/>
            <person name="Owens G.L."/>
            <person name="Carrere S."/>
            <person name="Mayjonade B."/>
            <person name="Legrand L."/>
            <person name="Gill N."/>
            <person name="Kane N.C."/>
            <person name="Bowers J.E."/>
            <person name="Hubner S."/>
            <person name="Bellec A."/>
            <person name="Berard A."/>
            <person name="Berges H."/>
            <person name="Blanchet N."/>
            <person name="Boniface M.C."/>
            <person name="Brunel D."/>
            <person name="Catrice O."/>
            <person name="Chaidir N."/>
            <person name="Claudel C."/>
            <person name="Donnadieu C."/>
            <person name="Faraut T."/>
            <person name="Fievet G."/>
            <person name="Helmstetter N."/>
            <person name="King M."/>
            <person name="Knapp S.J."/>
            <person name="Lai Z."/>
            <person name="Le Paslier M.C."/>
            <person name="Lippi Y."/>
            <person name="Lorenzon L."/>
            <person name="Mandel J.R."/>
            <person name="Marage G."/>
            <person name="Marchand G."/>
            <person name="Marquand E."/>
            <person name="Bret-Mestries E."/>
            <person name="Morien E."/>
            <person name="Nambeesan S."/>
            <person name="Nguyen T."/>
            <person name="Pegot-Espagnet P."/>
            <person name="Pouilly N."/>
            <person name="Raftis F."/>
            <person name="Sallet E."/>
            <person name="Schiex T."/>
            <person name="Thomas J."/>
            <person name="Vandecasteele C."/>
            <person name="Vares D."/>
            <person name="Vear F."/>
            <person name="Vautrin S."/>
            <person name="Crespi M."/>
            <person name="Mangin B."/>
            <person name="Burke J.M."/>
            <person name="Salse J."/>
            <person name="Munos S."/>
            <person name="Vincourt P."/>
            <person name="Rieseberg L.H."/>
            <person name="Langlade N.B."/>
        </authorList>
    </citation>
    <scope>NUCLEOTIDE SEQUENCE [LARGE SCALE GENOMIC DNA]</scope>
    <source>
        <strain evidence="2">cv. SF193</strain>
    </source>
</reference>
<dbReference type="InParanoid" id="A0A251UXH5"/>
<proteinExistence type="predicted"/>
<accession>A0A251UXH5</accession>
<sequence length="52" mass="6323">MAVRVNPFNFYNLKFPDFVTSINFIEKTFSSSRKSSHFNHSFIRKRAIYRIY</sequence>
<organism evidence="1 2">
    <name type="scientific">Helianthus annuus</name>
    <name type="common">Common sunflower</name>
    <dbReference type="NCBI Taxonomy" id="4232"/>
    <lineage>
        <taxon>Eukaryota</taxon>
        <taxon>Viridiplantae</taxon>
        <taxon>Streptophyta</taxon>
        <taxon>Embryophyta</taxon>
        <taxon>Tracheophyta</taxon>
        <taxon>Spermatophyta</taxon>
        <taxon>Magnoliopsida</taxon>
        <taxon>eudicotyledons</taxon>
        <taxon>Gunneridae</taxon>
        <taxon>Pentapetalae</taxon>
        <taxon>asterids</taxon>
        <taxon>campanulids</taxon>
        <taxon>Asterales</taxon>
        <taxon>Asteraceae</taxon>
        <taxon>Asteroideae</taxon>
        <taxon>Heliantheae alliance</taxon>
        <taxon>Heliantheae</taxon>
        <taxon>Helianthus</taxon>
    </lineage>
</organism>
<name>A0A251UXH5_HELAN</name>
<gene>
    <name evidence="1" type="ORF">HannXRQ_Chr04g0107011</name>
</gene>